<evidence type="ECO:0000256" key="1">
    <source>
        <dbReference type="ARBA" id="ARBA00022679"/>
    </source>
</evidence>
<evidence type="ECO:0000259" key="6">
    <source>
        <dbReference type="SMART" id="SM00045"/>
    </source>
</evidence>
<dbReference type="InterPro" id="IPR000756">
    <property type="entry name" value="Diacylglycerol_kin_accessory"/>
</dbReference>
<dbReference type="Proteomes" id="UP000018936">
    <property type="component" value="Unassembled WGS sequence"/>
</dbReference>
<evidence type="ECO:0000256" key="2">
    <source>
        <dbReference type="ARBA" id="ARBA00022741"/>
    </source>
</evidence>
<organism evidence="7 8">
    <name type="scientific">Ophiophagus hannah</name>
    <name type="common">King cobra</name>
    <name type="synonym">Naja hannah</name>
    <dbReference type="NCBI Taxonomy" id="8665"/>
    <lineage>
        <taxon>Eukaryota</taxon>
        <taxon>Metazoa</taxon>
        <taxon>Chordata</taxon>
        <taxon>Craniata</taxon>
        <taxon>Vertebrata</taxon>
        <taxon>Euteleostomi</taxon>
        <taxon>Lepidosauria</taxon>
        <taxon>Squamata</taxon>
        <taxon>Bifurcata</taxon>
        <taxon>Unidentata</taxon>
        <taxon>Episquamata</taxon>
        <taxon>Toxicofera</taxon>
        <taxon>Serpentes</taxon>
        <taxon>Colubroidea</taxon>
        <taxon>Elapidae</taxon>
        <taxon>Elapinae</taxon>
        <taxon>Ophiophagus</taxon>
    </lineage>
</organism>
<proteinExistence type="predicted"/>
<evidence type="ECO:0000256" key="4">
    <source>
        <dbReference type="ARBA" id="ARBA00022840"/>
    </source>
</evidence>
<reference evidence="7 8" key="1">
    <citation type="journal article" date="2013" name="Proc. Natl. Acad. Sci. U.S.A.">
        <title>The king cobra genome reveals dynamic gene evolution and adaptation in the snake venom system.</title>
        <authorList>
            <person name="Vonk F.J."/>
            <person name="Casewell N.R."/>
            <person name="Henkel C.V."/>
            <person name="Heimberg A.M."/>
            <person name="Jansen H.J."/>
            <person name="McCleary R.J."/>
            <person name="Kerkkamp H.M."/>
            <person name="Vos R.A."/>
            <person name="Guerreiro I."/>
            <person name="Calvete J.J."/>
            <person name="Wuster W."/>
            <person name="Woods A.E."/>
            <person name="Logan J.M."/>
            <person name="Harrison R.A."/>
            <person name="Castoe T.A."/>
            <person name="de Koning A.P."/>
            <person name="Pollock D.D."/>
            <person name="Yandell M."/>
            <person name="Calderon D."/>
            <person name="Renjifo C."/>
            <person name="Currier R.B."/>
            <person name="Salgado D."/>
            <person name="Pla D."/>
            <person name="Sanz L."/>
            <person name="Hyder A.S."/>
            <person name="Ribeiro J.M."/>
            <person name="Arntzen J.W."/>
            <person name="van den Thillart G.E."/>
            <person name="Boetzer M."/>
            <person name="Pirovano W."/>
            <person name="Dirks R.P."/>
            <person name="Spaink H.P."/>
            <person name="Duboule D."/>
            <person name="McGlinn E."/>
            <person name="Kini R.M."/>
            <person name="Richardson M.K."/>
        </authorList>
    </citation>
    <scope>NUCLEOTIDE SEQUENCE</scope>
    <source>
        <tissue evidence="7">Blood</tissue>
    </source>
</reference>
<dbReference type="GO" id="GO:0005886">
    <property type="term" value="C:plasma membrane"/>
    <property type="evidence" value="ECO:0007669"/>
    <property type="project" value="TreeGrafter"/>
</dbReference>
<accession>V8NTE2</accession>
<dbReference type="PANTHER" id="PTHR11255:SF32">
    <property type="entry name" value="DIACYLGLYCEROL KINASE BETA"/>
    <property type="match status" value="1"/>
</dbReference>
<protein>
    <recommendedName>
        <fullName evidence="6">Diacylglycerol kinase accessory domain-containing protein</fullName>
    </recommendedName>
</protein>
<keyword evidence="2" id="KW-0547">Nucleotide-binding</keyword>
<evidence type="ECO:0000256" key="5">
    <source>
        <dbReference type="SAM" id="MobiDB-lite"/>
    </source>
</evidence>
<keyword evidence="3" id="KW-0418">Kinase</keyword>
<keyword evidence="8" id="KW-1185">Reference proteome</keyword>
<evidence type="ECO:0000313" key="7">
    <source>
        <dbReference type="EMBL" id="ETE65519.1"/>
    </source>
</evidence>
<dbReference type="Pfam" id="PF00609">
    <property type="entry name" value="DAGK_acc"/>
    <property type="match status" value="1"/>
</dbReference>
<keyword evidence="1" id="KW-0808">Transferase</keyword>
<dbReference type="SMART" id="SM00045">
    <property type="entry name" value="DAGKa"/>
    <property type="match status" value="1"/>
</dbReference>
<dbReference type="OrthoDB" id="242257at2759"/>
<sequence length="161" mass="18424">MHGGSNLWGETKKRRSHHRFEKNRPDKRITVTDAKELKFACQGHHVKKMEAKQMGQGGDPKFPDLSDQLVEVVGLEGAMEMGQIYTGLKNAGRRLSQCSSVVIRVELEKIGDIIYTRVVSFKDGKKSLMEGEVTSEKFKPKRTDEQYSLTESTYAYYHFKH</sequence>
<feature type="compositionally biased region" description="Basic residues" evidence="5">
    <location>
        <begin position="12"/>
        <end position="21"/>
    </location>
</feature>
<dbReference type="InterPro" id="IPR037607">
    <property type="entry name" value="DGK"/>
</dbReference>
<dbReference type="GO" id="GO:0005524">
    <property type="term" value="F:ATP binding"/>
    <property type="evidence" value="ECO:0007669"/>
    <property type="project" value="UniProtKB-KW"/>
</dbReference>
<dbReference type="PANTHER" id="PTHR11255">
    <property type="entry name" value="DIACYLGLYCEROL KINASE"/>
    <property type="match status" value="1"/>
</dbReference>
<name>V8NTE2_OPHHA</name>
<keyword evidence="4" id="KW-0067">ATP-binding</keyword>
<evidence type="ECO:0000313" key="8">
    <source>
        <dbReference type="Proteomes" id="UP000018936"/>
    </source>
</evidence>
<evidence type="ECO:0000256" key="3">
    <source>
        <dbReference type="ARBA" id="ARBA00022777"/>
    </source>
</evidence>
<gene>
    <name evidence="7" type="ORF">L345_08706</name>
</gene>
<feature type="domain" description="Diacylglycerol kinase accessory" evidence="6">
    <location>
        <begin position="18"/>
        <end position="107"/>
    </location>
</feature>
<dbReference type="GO" id="GO:0004143">
    <property type="term" value="F:ATP-dependent diacylglycerol kinase activity"/>
    <property type="evidence" value="ECO:0007669"/>
    <property type="project" value="InterPro"/>
</dbReference>
<dbReference type="EMBL" id="AZIM01001862">
    <property type="protein sequence ID" value="ETE65519.1"/>
    <property type="molecule type" value="Genomic_DNA"/>
</dbReference>
<dbReference type="GO" id="GO:0007200">
    <property type="term" value="P:phospholipase C-activating G protein-coupled receptor signaling pathway"/>
    <property type="evidence" value="ECO:0007669"/>
    <property type="project" value="InterPro"/>
</dbReference>
<feature type="region of interest" description="Disordered" evidence="5">
    <location>
        <begin position="1"/>
        <end position="26"/>
    </location>
</feature>
<comment type="caution">
    <text evidence="7">The sequence shown here is derived from an EMBL/GenBank/DDBJ whole genome shotgun (WGS) entry which is preliminary data.</text>
</comment>
<dbReference type="AlphaFoldDB" id="V8NTE2"/>